<evidence type="ECO:0000259" key="4">
    <source>
        <dbReference type="Pfam" id="PF13976"/>
    </source>
</evidence>
<dbReference type="Pfam" id="PF22936">
    <property type="entry name" value="Pol_BBD"/>
    <property type="match status" value="1"/>
</dbReference>
<evidence type="ECO:0000259" key="5">
    <source>
        <dbReference type="Pfam" id="PF22936"/>
    </source>
</evidence>
<organism evidence="7 8">
    <name type="scientific">Brenthis ino</name>
    <name type="common">lesser marbled fritillary</name>
    <dbReference type="NCBI Taxonomy" id="405034"/>
    <lineage>
        <taxon>Eukaryota</taxon>
        <taxon>Metazoa</taxon>
        <taxon>Ecdysozoa</taxon>
        <taxon>Arthropoda</taxon>
        <taxon>Hexapoda</taxon>
        <taxon>Insecta</taxon>
        <taxon>Pterygota</taxon>
        <taxon>Neoptera</taxon>
        <taxon>Endopterygota</taxon>
        <taxon>Lepidoptera</taxon>
        <taxon>Glossata</taxon>
        <taxon>Ditrysia</taxon>
        <taxon>Papilionoidea</taxon>
        <taxon>Nymphalidae</taxon>
        <taxon>Heliconiinae</taxon>
        <taxon>Argynnini</taxon>
        <taxon>Brenthis</taxon>
    </lineage>
</organism>
<evidence type="ECO:0008006" key="9">
    <source>
        <dbReference type="Google" id="ProtNLM"/>
    </source>
</evidence>
<evidence type="ECO:0000313" key="7">
    <source>
        <dbReference type="EMBL" id="CAH0730284.1"/>
    </source>
</evidence>
<dbReference type="PANTHER" id="PTHR47481:SF7">
    <property type="entry name" value="CCHC-TYPE DOMAIN-CONTAINING PROTEIN"/>
    <property type="match status" value="1"/>
</dbReference>
<sequence>MASEYARVIQGLPQLTEKTNYGNWKFRVELLLEEKGVLYVLKGIKSENFKRDDAKALSIIVQCVEEKYIQIIRKAECAISMIQCLDQFFERKTVFSKLNLRKKLMQLKFNSGKLQDHFLAFDNIVSQIENMDESEKICHLLLGMPQDYENVITALETMSCDKELTIEFIKTRLLDAEIKIKEKIEETKKEIKESNDTDNAVDFSAQTCYKCGRKGHKKFQCFSGGGKYNGRPDNGRGNNYRGRGNNYRGRGNNYRGKANHYGERYQNANVGETQGYDEQSLNYDMHASTYECKANFIEGEGTIQYIIDSGATENLMQDKFMQYMTKIENLKCEIKIKIANGSYLTATKKGSLTAHCQRVTLNVEALIVPGLCNNLLSVKQLMNKGYMLIFKDNTLKIIKGEKTFYGEISGKLCTLKMNINIGEICNITKQENLWHERLGHPNRKYLSIMKLPYSKEVCNACMKGKSTRLPFKTVTKPKSCQIGELIHTDITGPVRTPTKEAWMMNIPKNDKFDDRASEMRMVGYARTGYRLWDPKMDRVFTSRDVRFDESDTRYCENEDKTNYFYKSLYQDEEDTIEENRNKQKQKEIVKTNENQDTNDRSEELTTKSGRNIKKPTKLNDYELYEAYCFVSEEDEPKTYEEAIENGWDEAIQTEIKSLEKMNTWTETNIPKDKQIIDTRWIFKIKDNGTKKARLVARGYQLKEENNFGKHYAPVARLSTVRTVLAEAIQNDWTIKQLDVPTAFLRYT</sequence>
<dbReference type="Pfam" id="PF25597">
    <property type="entry name" value="SH3_retrovirus"/>
    <property type="match status" value="1"/>
</dbReference>
<evidence type="ECO:0000256" key="2">
    <source>
        <dbReference type="SAM" id="MobiDB-lite"/>
    </source>
</evidence>
<evidence type="ECO:0000259" key="6">
    <source>
        <dbReference type="Pfam" id="PF25597"/>
    </source>
</evidence>
<feature type="domain" description="GAG-pre-integrase" evidence="4">
    <location>
        <begin position="425"/>
        <end position="466"/>
    </location>
</feature>
<dbReference type="Pfam" id="PF13976">
    <property type="entry name" value="gag_pre-integrs"/>
    <property type="match status" value="1"/>
</dbReference>
<feature type="coiled-coil region" evidence="1">
    <location>
        <begin position="166"/>
        <end position="197"/>
    </location>
</feature>
<protein>
    <recommendedName>
        <fullName evidence="9">Copia protein</fullName>
    </recommendedName>
</protein>
<dbReference type="Proteomes" id="UP000838878">
    <property type="component" value="Chromosome 8"/>
</dbReference>
<dbReference type="OrthoDB" id="6905421at2759"/>
<feature type="non-terminal residue" evidence="7">
    <location>
        <position position="747"/>
    </location>
</feature>
<evidence type="ECO:0000256" key="1">
    <source>
        <dbReference type="SAM" id="Coils"/>
    </source>
</evidence>
<dbReference type="PANTHER" id="PTHR47481">
    <property type="match status" value="1"/>
</dbReference>
<keyword evidence="8" id="KW-1185">Reference proteome</keyword>
<evidence type="ECO:0000259" key="3">
    <source>
        <dbReference type="Pfam" id="PF07727"/>
    </source>
</evidence>
<dbReference type="InterPro" id="IPR013103">
    <property type="entry name" value="RVT_2"/>
</dbReference>
<dbReference type="EMBL" id="OV170228">
    <property type="protein sequence ID" value="CAH0730284.1"/>
    <property type="molecule type" value="Genomic_DNA"/>
</dbReference>
<accession>A0A8J9YFB4</accession>
<proteinExistence type="predicted"/>
<feature type="region of interest" description="Disordered" evidence="2">
    <location>
        <begin position="232"/>
        <end position="251"/>
    </location>
</feature>
<feature type="compositionally biased region" description="Basic and acidic residues" evidence="2">
    <location>
        <begin position="577"/>
        <end position="590"/>
    </location>
</feature>
<dbReference type="InterPro" id="IPR057670">
    <property type="entry name" value="SH3_retrovirus"/>
</dbReference>
<dbReference type="Pfam" id="PF14223">
    <property type="entry name" value="Retrotran_gag_2"/>
    <property type="match status" value="1"/>
</dbReference>
<dbReference type="AlphaFoldDB" id="A0A8J9YFB4"/>
<feature type="domain" description="Retrovirus-related Pol polyprotein from transposon TNT 1-94-like beta-barrel" evidence="5">
    <location>
        <begin position="305"/>
        <end position="386"/>
    </location>
</feature>
<name>A0A8J9YFB4_9NEOP</name>
<reference evidence="7" key="1">
    <citation type="submission" date="2021-12" db="EMBL/GenBank/DDBJ databases">
        <authorList>
            <person name="Martin H S."/>
        </authorList>
    </citation>
    <scope>NUCLEOTIDE SEQUENCE</scope>
</reference>
<feature type="domain" description="Reverse transcriptase Ty1/copia-type" evidence="3">
    <location>
        <begin position="662"/>
        <end position="745"/>
    </location>
</feature>
<dbReference type="Pfam" id="PF07727">
    <property type="entry name" value="RVT_2"/>
    <property type="match status" value="1"/>
</dbReference>
<keyword evidence="1" id="KW-0175">Coiled coil</keyword>
<dbReference type="InterPro" id="IPR025724">
    <property type="entry name" value="GAG-pre-integrase_dom"/>
</dbReference>
<dbReference type="InterPro" id="IPR054722">
    <property type="entry name" value="PolX-like_BBD"/>
</dbReference>
<feature type="region of interest" description="Disordered" evidence="2">
    <location>
        <begin position="576"/>
        <end position="612"/>
    </location>
</feature>
<evidence type="ECO:0000313" key="8">
    <source>
        <dbReference type="Proteomes" id="UP000838878"/>
    </source>
</evidence>
<feature type="domain" description="Retroviral polymerase SH3-like" evidence="6">
    <location>
        <begin position="505"/>
        <end position="553"/>
    </location>
</feature>
<gene>
    <name evidence="7" type="ORF">BINO364_LOCUS15281</name>
</gene>